<evidence type="ECO:0000313" key="1">
    <source>
        <dbReference type="EMBL" id="KAH7911983.1"/>
    </source>
</evidence>
<keyword evidence="2" id="KW-1185">Reference proteome</keyword>
<name>A0ACB8AGZ2_9AGAM</name>
<proteinExistence type="predicted"/>
<accession>A0ACB8AGZ2</accession>
<sequence>MAAVPTTSAIRIKTICILPSDPSLPALALRITSLVDSYMLWVGVTDQPAENIENAPPSGSLCKDWACAMPVAHNSSQVGPATSLFHSSSSDIAFSMAQRLARRFRKQIFLSIDIPTTFQTASQGSRLMLDAEKGIVDALKVEISA</sequence>
<gene>
    <name evidence="1" type="ORF">BJ138DRAFT_1084495</name>
</gene>
<dbReference type="Proteomes" id="UP000790377">
    <property type="component" value="Unassembled WGS sequence"/>
</dbReference>
<comment type="caution">
    <text evidence="1">The sequence shown here is derived from an EMBL/GenBank/DDBJ whole genome shotgun (WGS) entry which is preliminary data.</text>
</comment>
<protein>
    <submittedName>
        <fullName evidence="1">Uncharacterized protein</fullName>
    </submittedName>
</protein>
<evidence type="ECO:0000313" key="2">
    <source>
        <dbReference type="Proteomes" id="UP000790377"/>
    </source>
</evidence>
<reference evidence="1" key="1">
    <citation type="journal article" date="2021" name="New Phytol.">
        <title>Evolutionary innovations through gain and loss of genes in the ectomycorrhizal Boletales.</title>
        <authorList>
            <person name="Wu G."/>
            <person name="Miyauchi S."/>
            <person name="Morin E."/>
            <person name="Kuo A."/>
            <person name="Drula E."/>
            <person name="Varga T."/>
            <person name="Kohler A."/>
            <person name="Feng B."/>
            <person name="Cao Y."/>
            <person name="Lipzen A."/>
            <person name="Daum C."/>
            <person name="Hundley H."/>
            <person name="Pangilinan J."/>
            <person name="Johnson J."/>
            <person name="Barry K."/>
            <person name="LaButti K."/>
            <person name="Ng V."/>
            <person name="Ahrendt S."/>
            <person name="Min B."/>
            <person name="Choi I.G."/>
            <person name="Park H."/>
            <person name="Plett J.M."/>
            <person name="Magnuson J."/>
            <person name="Spatafora J.W."/>
            <person name="Nagy L.G."/>
            <person name="Henrissat B."/>
            <person name="Grigoriev I.V."/>
            <person name="Yang Z.L."/>
            <person name="Xu J."/>
            <person name="Martin F.M."/>
        </authorList>
    </citation>
    <scope>NUCLEOTIDE SEQUENCE</scope>
    <source>
        <strain evidence="1">ATCC 28755</strain>
    </source>
</reference>
<organism evidence="1 2">
    <name type="scientific">Hygrophoropsis aurantiaca</name>
    <dbReference type="NCBI Taxonomy" id="72124"/>
    <lineage>
        <taxon>Eukaryota</taxon>
        <taxon>Fungi</taxon>
        <taxon>Dikarya</taxon>
        <taxon>Basidiomycota</taxon>
        <taxon>Agaricomycotina</taxon>
        <taxon>Agaricomycetes</taxon>
        <taxon>Agaricomycetidae</taxon>
        <taxon>Boletales</taxon>
        <taxon>Coniophorineae</taxon>
        <taxon>Hygrophoropsidaceae</taxon>
        <taxon>Hygrophoropsis</taxon>
    </lineage>
</organism>
<dbReference type="EMBL" id="MU267662">
    <property type="protein sequence ID" value="KAH7911983.1"/>
    <property type="molecule type" value="Genomic_DNA"/>
</dbReference>